<dbReference type="PANTHER" id="PTHR13019:SF18">
    <property type="entry name" value="GOLGI APPARATUS MEMBRANE PROTEIN TVP23 HOMOLOG A"/>
    <property type="match status" value="1"/>
</dbReference>
<dbReference type="GeneTree" id="ENSGT00390000004428"/>
<evidence type="ECO:0000313" key="9">
    <source>
        <dbReference type="Proteomes" id="UP000694557"/>
    </source>
</evidence>
<feature type="transmembrane region" description="Helical" evidence="6">
    <location>
        <begin position="36"/>
        <end position="55"/>
    </location>
</feature>
<dbReference type="GO" id="GO:0000139">
    <property type="term" value="C:Golgi membrane"/>
    <property type="evidence" value="ECO:0007669"/>
    <property type="project" value="TreeGrafter"/>
</dbReference>
<keyword evidence="4 6" id="KW-1133">Transmembrane helix</keyword>
<dbReference type="PANTHER" id="PTHR13019">
    <property type="entry name" value="GOLGI APPARATUS MEMBRANE PROTEIN TVP23"/>
    <property type="match status" value="1"/>
</dbReference>
<dbReference type="Ensembl" id="ENSOKIT00005066723.1">
    <property type="protein sequence ID" value="ENSOKIP00005062793.1"/>
    <property type="gene ID" value="ENSOKIG00005026902.1"/>
</dbReference>
<dbReference type="GO" id="GO:0009306">
    <property type="term" value="P:protein secretion"/>
    <property type="evidence" value="ECO:0007669"/>
    <property type="project" value="TreeGrafter"/>
</dbReference>
<dbReference type="Proteomes" id="UP000694557">
    <property type="component" value="Unassembled WGS sequence"/>
</dbReference>
<keyword evidence="9" id="KW-1185">Reference proteome</keyword>
<evidence type="ECO:0000256" key="5">
    <source>
        <dbReference type="ARBA" id="ARBA00023136"/>
    </source>
</evidence>
<evidence type="ECO:0000256" key="7">
    <source>
        <dbReference type="SAM" id="MobiDB-lite"/>
    </source>
</evidence>
<dbReference type="InterPro" id="IPR008564">
    <property type="entry name" value="TVP23-like"/>
</dbReference>
<evidence type="ECO:0000256" key="4">
    <source>
        <dbReference type="ARBA" id="ARBA00022989"/>
    </source>
</evidence>
<keyword evidence="5 6" id="KW-0472">Membrane</keyword>
<reference evidence="8" key="1">
    <citation type="submission" date="2025-08" db="UniProtKB">
        <authorList>
            <consortium name="Ensembl"/>
        </authorList>
    </citation>
    <scope>IDENTIFICATION</scope>
</reference>
<evidence type="ECO:0000256" key="3">
    <source>
        <dbReference type="ARBA" id="ARBA00022692"/>
    </source>
</evidence>
<organism evidence="8 9">
    <name type="scientific">Oncorhynchus kisutch</name>
    <name type="common">Coho salmon</name>
    <name type="synonym">Salmo kisutch</name>
    <dbReference type="NCBI Taxonomy" id="8019"/>
    <lineage>
        <taxon>Eukaryota</taxon>
        <taxon>Metazoa</taxon>
        <taxon>Chordata</taxon>
        <taxon>Craniata</taxon>
        <taxon>Vertebrata</taxon>
        <taxon>Euteleostomi</taxon>
        <taxon>Actinopterygii</taxon>
        <taxon>Neopterygii</taxon>
        <taxon>Teleostei</taxon>
        <taxon>Protacanthopterygii</taxon>
        <taxon>Salmoniformes</taxon>
        <taxon>Salmonidae</taxon>
        <taxon>Salmoninae</taxon>
        <taxon>Oncorhynchus</taxon>
    </lineage>
</organism>
<comment type="subcellular location">
    <subcellularLocation>
        <location evidence="1 6">Membrane</location>
        <topology evidence="1 6">Multi-pass membrane protein</topology>
    </subcellularLocation>
</comment>
<protein>
    <recommendedName>
        <fullName evidence="6">Golgi apparatus membrane protein TVP23 homolog</fullName>
    </recommendedName>
</protein>
<name>A0A8C7HUL7_ONCKI</name>
<gene>
    <name evidence="8" type="primary">LOC116359013</name>
</gene>
<evidence type="ECO:0000313" key="8">
    <source>
        <dbReference type="Ensembl" id="ENSOKIP00005062793.1"/>
    </source>
</evidence>
<keyword evidence="3 6" id="KW-0812">Transmembrane</keyword>
<evidence type="ECO:0000256" key="6">
    <source>
        <dbReference type="RuleBase" id="RU361206"/>
    </source>
</evidence>
<dbReference type="GO" id="GO:0016192">
    <property type="term" value="P:vesicle-mediated transport"/>
    <property type="evidence" value="ECO:0007669"/>
    <property type="project" value="TreeGrafter"/>
</dbReference>
<comment type="similarity">
    <text evidence="2 6">Belongs to the TVP23 family.</text>
</comment>
<dbReference type="AlphaFoldDB" id="A0A8C7HUL7"/>
<proteinExistence type="inferred from homology"/>
<feature type="transmembrane region" description="Helical" evidence="6">
    <location>
        <begin position="125"/>
        <end position="145"/>
    </location>
</feature>
<dbReference type="Pfam" id="PF05832">
    <property type="entry name" value="DUF846"/>
    <property type="match status" value="1"/>
</dbReference>
<evidence type="ECO:0000256" key="2">
    <source>
        <dbReference type="ARBA" id="ARBA00005467"/>
    </source>
</evidence>
<feature type="transmembrane region" description="Helical" evidence="6">
    <location>
        <begin position="152"/>
        <end position="171"/>
    </location>
</feature>
<feature type="region of interest" description="Disordered" evidence="7">
    <location>
        <begin position="226"/>
        <end position="257"/>
    </location>
</feature>
<sequence>MKQGGLVDDTEDVELDFSTEEEEQRALRGVKIRHPLASFLHLFFRVAAIVTYLLCDWFTKSFTSCFIMIITLLSCDFWSVKNVTGRLLVGLRWWNQIDEDGRSLWVFEDSKSSPQAGGTEVEARIFWSGLIICPLIWTGFFFTTLFCLNTDWLVLVVASISLQGANLYGYLRCKNGGQEVPPTSPSSFLQGQHFLQRAPYTLPFICINGYRGTFRREEQQLVPGDIQTRGTTTGTGGTFRREEQQLVPGGHSDERNNNWYRGTFRREEQQLVPGDIQTRGTTTGTGGHSDERNNNGYRGTFRREEQQRVPGDIQTRGTNNWYRGTFRREEQQLVPGGHSRREEQQLVPGDIQTRGTTTGTGGHSDDRNNNWYRGTFRRRRNNN</sequence>
<evidence type="ECO:0000256" key="1">
    <source>
        <dbReference type="ARBA" id="ARBA00004141"/>
    </source>
</evidence>
<feature type="region of interest" description="Disordered" evidence="7">
    <location>
        <begin position="270"/>
        <end position="383"/>
    </location>
</feature>
<accession>A0A8C7HUL7</accession>
<reference evidence="8" key="2">
    <citation type="submission" date="2025-09" db="UniProtKB">
        <authorList>
            <consortium name="Ensembl"/>
        </authorList>
    </citation>
    <scope>IDENTIFICATION</scope>
</reference>